<gene>
    <name evidence="2" type="ORF">P8935_15040</name>
</gene>
<dbReference type="SUPFAM" id="SSF47240">
    <property type="entry name" value="Ferritin-like"/>
    <property type="match status" value="1"/>
</dbReference>
<dbReference type="PANTHER" id="PTHR33746:SF4">
    <property type="entry name" value="RUBRERYTHRIN"/>
    <property type="match status" value="1"/>
</dbReference>
<sequence length="187" mass="20723">MVATEDESAVSNLLAAYEGELNAHARYKAFAVKAEAEGMNGAASLFRAAARAEQIHASNHARVLRRMGGEATAEIRPFRVKSTLENLKTALGGEQHEIDKLYPQFLIQASSQLDTAAARSFVWAMEAEKTHARLYEDAVVAMEAGPGWTQEQLEFHVCTLCGYTAKNQEADNCPACNFVWDRFERIR</sequence>
<dbReference type="Pfam" id="PF02915">
    <property type="entry name" value="Rubrerythrin"/>
    <property type="match status" value="1"/>
</dbReference>
<dbReference type="InterPro" id="IPR009078">
    <property type="entry name" value="Ferritin-like_SF"/>
</dbReference>
<dbReference type="InterPro" id="IPR052753">
    <property type="entry name" value="Rbr2/Nigerythrin"/>
</dbReference>
<dbReference type="PANTHER" id="PTHR33746">
    <property type="entry name" value="RUBRERYTHRIN"/>
    <property type="match status" value="1"/>
</dbReference>
<dbReference type="InterPro" id="IPR009040">
    <property type="entry name" value="Ferritin-like_diiron"/>
</dbReference>
<dbReference type="RefSeq" id="WP_348261115.1">
    <property type="nucleotide sequence ID" value="NZ_CP121196.1"/>
</dbReference>
<dbReference type="EMBL" id="CP121196">
    <property type="protein sequence ID" value="XBH15882.1"/>
    <property type="molecule type" value="Genomic_DNA"/>
</dbReference>
<name>A0AAU7DEW8_9BACT</name>
<reference evidence="2" key="1">
    <citation type="submission" date="2023-03" db="EMBL/GenBank/DDBJ databases">
        <title>Edaphobacter sp.</title>
        <authorList>
            <person name="Huber K.J."/>
            <person name="Papendorf J."/>
            <person name="Pilke C."/>
            <person name="Bunk B."/>
            <person name="Sproeer C."/>
            <person name="Pester M."/>
        </authorList>
    </citation>
    <scope>NUCLEOTIDE SEQUENCE</scope>
    <source>
        <strain evidence="2">DSM 110680</strain>
    </source>
</reference>
<evidence type="ECO:0000259" key="1">
    <source>
        <dbReference type="PROSITE" id="PS50905"/>
    </source>
</evidence>
<dbReference type="PROSITE" id="PS50905">
    <property type="entry name" value="FERRITIN_LIKE"/>
    <property type="match status" value="1"/>
</dbReference>
<organism evidence="2">
    <name type="scientific">Telmatobacter sp. DSM 110680</name>
    <dbReference type="NCBI Taxonomy" id="3036704"/>
    <lineage>
        <taxon>Bacteria</taxon>
        <taxon>Pseudomonadati</taxon>
        <taxon>Acidobacteriota</taxon>
        <taxon>Terriglobia</taxon>
        <taxon>Terriglobales</taxon>
        <taxon>Acidobacteriaceae</taxon>
        <taxon>Telmatobacter</taxon>
    </lineage>
</organism>
<proteinExistence type="predicted"/>
<dbReference type="Gene3D" id="1.20.1260.10">
    <property type="match status" value="1"/>
</dbReference>
<dbReference type="GO" id="GO:0016491">
    <property type="term" value="F:oxidoreductase activity"/>
    <property type="evidence" value="ECO:0007669"/>
    <property type="project" value="InterPro"/>
</dbReference>
<dbReference type="InterPro" id="IPR003251">
    <property type="entry name" value="Rr_diiron-bd_dom"/>
</dbReference>
<feature type="domain" description="Ferritin-like diiron" evidence="1">
    <location>
        <begin position="3"/>
        <end position="146"/>
    </location>
</feature>
<protein>
    <submittedName>
        <fullName evidence="2">Ferritin family protein</fullName>
    </submittedName>
</protein>
<dbReference type="InterPro" id="IPR012347">
    <property type="entry name" value="Ferritin-like"/>
</dbReference>
<dbReference type="CDD" id="cd01041">
    <property type="entry name" value="Rubrerythrin"/>
    <property type="match status" value="1"/>
</dbReference>
<dbReference type="GO" id="GO:0046872">
    <property type="term" value="F:metal ion binding"/>
    <property type="evidence" value="ECO:0007669"/>
    <property type="project" value="InterPro"/>
</dbReference>
<dbReference type="SUPFAM" id="SSF57802">
    <property type="entry name" value="Rubredoxin-like"/>
    <property type="match status" value="1"/>
</dbReference>
<evidence type="ECO:0000313" key="2">
    <source>
        <dbReference type="EMBL" id="XBH15882.1"/>
    </source>
</evidence>
<dbReference type="Gene3D" id="2.20.28.10">
    <property type="match status" value="1"/>
</dbReference>
<dbReference type="AlphaFoldDB" id="A0AAU7DEW8"/>
<accession>A0AAU7DEW8</accession>